<dbReference type="InterPro" id="IPR002016">
    <property type="entry name" value="Haem_peroxidase"/>
</dbReference>
<evidence type="ECO:0000256" key="8">
    <source>
        <dbReference type="ARBA" id="ARBA00023004"/>
    </source>
</evidence>
<name>A0A2P6P9Y3_ROSCH</name>
<comment type="cofactor">
    <cofactor evidence="9">
        <name>Ca(2+)</name>
        <dbReference type="ChEBI" id="CHEBI:29108"/>
    </cofactor>
    <text evidence="9">Binds 2 calcium ions per subunit.</text>
</comment>
<dbReference type="EMBL" id="PDCK01000045">
    <property type="protein sequence ID" value="PRQ18735.1"/>
    <property type="molecule type" value="Genomic_DNA"/>
</dbReference>
<dbReference type="AlphaFoldDB" id="A0A2P6P9Y3"/>
<dbReference type="GO" id="GO:0006979">
    <property type="term" value="P:response to oxidative stress"/>
    <property type="evidence" value="ECO:0007669"/>
    <property type="project" value="InterPro"/>
</dbReference>
<accession>A0A2P6P9Y3</accession>
<keyword evidence="8 9" id="KW-0408">Iron</keyword>
<comment type="catalytic activity">
    <reaction evidence="1">
        <text>2 a phenolic donor + H2O2 = 2 a phenolic radical donor + 2 H2O</text>
        <dbReference type="Rhea" id="RHEA:56136"/>
        <dbReference type="ChEBI" id="CHEBI:15377"/>
        <dbReference type="ChEBI" id="CHEBI:16240"/>
        <dbReference type="ChEBI" id="CHEBI:139520"/>
        <dbReference type="ChEBI" id="CHEBI:139521"/>
        <dbReference type="EC" id="1.11.1.7"/>
    </reaction>
</comment>
<protein>
    <recommendedName>
        <fullName evidence="3">peroxidase</fullName>
        <ecNumber evidence="3">1.11.1.7</ecNumber>
    </recommendedName>
</protein>
<gene>
    <name evidence="11" type="ORF">RchiOBHm_Chr7g0209331</name>
</gene>
<dbReference type="InterPro" id="IPR019793">
    <property type="entry name" value="Peroxidases_heam-ligand_BS"/>
</dbReference>
<dbReference type="Proteomes" id="UP000238479">
    <property type="component" value="Chromosome 7"/>
</dbReference>
<sequence length="75" mass="8589">MKLQKDKFKAVGLNTQDLVTLVGGHTIGTTACQFFSYRLYNFNATGKWWCHLPLVLHSFLNYSHFAHKTVMEPSV</sequence>
<organism evidence="11 12">
    <name type="scientific">Rosa chinensis</name>
    <name type="common">China rose</name>
    <dbReference type="NCBI Taxonomy" id="74649"/>
    <lineage>
        <taxon>Eukaryota</taxon>
        <taxon>Viridiplantae</taxon>
        <taxon>Streptophyta</taxon>
        <taxon>Embryophyta</taxon>
        <taxon>Tracheophyta</taxon>
        <taxon>Spermatophyta</taxon>
        <taxon>Magnoliopsida</taxon>
        <taxon>eudicotyledons</taxon>
        <taxon>Gunneridae</taxon>
        <taxon>Pentapetalae</taxon>
        <taxon>rosids</taxon>
        <taxon>fabids</taxon>
        <taxon>Rosales</taxon>
        <taxon>Rosaceae</taxon>
        <taxon>Rosoideae</taxon>
        <taxon>Rosoideae incertae sedis</taxon>
        <taxon>Rosa</taxon>
    </lineage>
</organism>
<feature type="binding site" evidence="9">
    <location>
        <position position="26"/>
    </location>
    <ligand>
        <name>Ca(2+)</name>
        <dbReference type="ChEBI" id="CHEBI:29108"/>
        <label>2</label>
    </ligand>
</feature>
<comment type="caution">
    <text evidence="11">The sequence shown here is derived from an EMBL/GenBank/DDBJ whole genome shotgun (WGS) entry which is preliminary data.</text>
</comment>
<evidence type="ECO:0000256" key="9">
    <source>
        <dbReference type="PIRSR" id="PIRSR600823-3"/>
    </source>
</evidence>
<dbReference type="InterPro" id="IPR010255">
    <property type="entry name" value="Haem_peroxidase_sf"/>
</dbReference>
<dbReference type="GO" id="GO:0140825">
    <property type="term" value="F:lactoperoxidase activity"/>
    <property type="evidence" value="ECO:0007669"/>
    <property type="project" value="UniProtKB-EC"/>
</dbReference>
<evidence type="ECO:0000313" key="12">
    <source>
        <dbReference type="Proteomes" id="UP000238479"/>
    </source>
</evidence>
<keyword evidence="9" id="KW-0106">Calcium</keyword>
<dbReference type="STRING" id="74649.A0A2P6P9Y3"/>
<feature type="domain" description="Plant heme peroxidase family profile" evidence="10">
    <location>
        <begin position="1"/>
        <end position="75"/>
    </location>
</feature>
<dbReference type="PROSITE" id="PS50873">
    <property type="entry name" value="PEROXIDASE_4"/>
    <property type="match status" value="1"/>
</dbReference>
<keyword evidence="12" id="KW-1185">Reference proteome</keyword>
<keyword evidence="4 11" id="KW-0575">Peroxidase</keyword>
<dbReference type="Pfam" id="PF00141">
    <property type="entry name" value="peroxidase"/>
    <property type="match status" value="1"/>
</dbReference>
<evidence type="ECO:0000259" key="10">
    <source>
        <dbReference type="PROSITE" id="PS50873"/>
    </source>
</evidence>
<evidence type="ECO:0000256" key="4">
    <source>
        <dbReference type="ARBA" id="ARBA00022559"/>
    </source>
</evidence>
<dbReference type="Gramene" id="PRQ18735">
    <property type="protein sequence ID" value="PRQ18735"/>
    <property type="gene ID" value="RchiOBHm_Chr7g0209331"/>
</dbReference>
<dbReference type="SUPFAM" id="SSF48113">
    <property type="entry name" value="Heme-dependent peroxidases"/>
    <property type="match status" value="1"/>
</dbReference>
<dbReference type="GO" id="GO:0020037">
    <property type="term" value="F:heme binding"/>
    <property type="evidence" value="ECO:0007669"/>
    <property type="project" value="InterPro"/>
</dbReference>
<comment type="cofactor">
    <cofactor evidence="9">
        <name>heme b</name>
        <dbReference type="ChEBI" id="CHEBI:60344"/>
    </cofactor>
    <text evidence="9">Binds 1 heme b (iron(II)-protoporphyrin IX) group per subunit.</text>
</comment>
<comment type="similarity">
    <text evidence="2">Belongs to the peroxidase family. Ascorbate peroxidase subfamily.</text>
</comment>
<dbReference type="InterPro" id="IPR000823">
    <property type="entry name" value="Peroxidase_pln"/>
</dbReference>
<dbReference type="PANTHER" id="PTHR31235">
    <property type="entry name" value="PEROXIDASE 25-RELATED"/>
    <property type="match status" value="1"/>
</dbReference>
<keyword evidence="5" id="KW-0349">Heme</keyword>
<evidence type="ECO:0000313" key="11">
    <source>
        <dbReference type="EMBL" id="PRQ18735.1"/>
    </source>
</evidence>
<evidence type="ECO:0000256" key="7">
    <source>
        <dbReference type="ARBA" id="ARBA00023002"/>
    </source>
</evidence>
<evidence type="ECO:0000256" key="6">
    <source>
        <dbReference type="ARBA" id="ARBA00022723"/>
    </source>
</evidence>
<keyword evidence="6 9" id="KW-0479">Metal-binding</keyword>
<dbReference type="EC" id="1.11.1.7" evidence="3"/>
<dbReference type="PROSITE" id="PS51257">
    <property type="entry name" value="PROKAR_LIPOPROTEIN"/>
    <property type="match status" value="1"/>
</dbReference>
<dbReference type="GO" id="GO:0046872">
    <property type="term" value="F:metal ion binding"/>
    <property type="evidence" value="ECO:0007669"/>
    <property type="project" value="UniProtKB-KW"/>
</dbReference>
<reference evidence="11 12" key="1">
    <citation type="journal article" date="2018" name="Nat. Genet.">
        <title>The Rosa genome provides new insights in the design of modern roses.</title>
        <authorList>
            <person name="Bendahmane M."/>
        </authorList>
    </citation>
    <scope>NUCLEOTIDE SEQUENCE [LARGE SCALE GENOMIC DNA]</scope>
    <source>
        <strain evidence="12">cv. Old Blush</strain>
    </source>
</reference>
<dbReference type="Gene3D" id="1.10.420.10">
    <property type="entry name" value="Peroxidase, domain 2"/>
    <property type="match status" value="1"/>
</dbReference>
<dbReference type="PROSITE" id="PS00435">
    <property type="entry name" value="PEROXIDASE_1"/>
    <property type="match status" value="1"/>
</dbReference>
<evidence type="ECO:0000256" key="5">
    <source>
        <dbReference type="ARBA" id="ARBA00022617"/>
    </source>
</evidence>
<evidence type="ECO:0000256" key="3">
    <source>
        <dbReference type="ARBA" id="ARBA00012313"/>
    </source>
</evidence>
<feature type="binding site" description="axial binding residue" evidence="9">
    <location>
        <position position="25"/>
    </location>
    <ligand>
        <name>heme b</name>
        <dbReference type="ChEBI" id="CHEBI:60344"/>
    </ligand>
    <ligandPart>
        <name>Fe</name>
        <dbReference type="ChEBI" id="CHEBI:18248"/>
    </ligandPart>
</feature>
<proteinExistence type="inferred from homology"/>
<evidence type="ECO:0000256" key="1">
    <source>
        <dbReference type="ARBA" id="ARBA00000189"/>
    </source>
</evidence>
<evidence type="ECO:0000256" key="2">
    <source>
        <dbReference type="ARBA" id="ARBA00006873"/>
    </source>
</evidence>
<keyword evidence="7 11" id="KW-0560">Oxidoreductase</keyword>